<dbReference type="GO" id="GO:0016593">
    <property type="term" value="C:Cdc73/Paf1 complex"/>
    <property type="evidence" value="ECO:0007669"/>
    <property type="project" value="InterPro"/>
</dbReference>
<evidence type="ECO:0000313" key="3">
    <source>
        <dbReference type="Proteomes" id="UP000007801"/>
    </source>
</evidence>
<dbReference type="Proteomes" id="UP000007801">
    <property type="component" value="Unassembled WGS sequence"/>
</dbReference>
<keyword evidence="3" id="KW-1185">Reference proteome</keyword>
<feature type="compositionally biased region" description="Basic and acidic residues" evidence="1">
    <location>
        <begin position="367"/>
        <end position="379"/>
    </location>
</feature>
<dbReference type="PANTHER" id="PTHR23146:SF0">
    <property type="entry name" value="RNA POLYMERASE-ASSOCIATED PROTEIN LEO1"/>
    <property type="match status" value="1"/>
</dbReference>
<dbReference type="InterPro" id="IPR007149">
    <property type="entry name" value="Leo1"/>
</dbReference>
<dbReference type="GO" id="GO:0006368">
    <property type="term" value="P:transcription elongation by RNA polymerase II"/>
    <property type="evidence" value="ECO:0007669"/>
    <property type="project" value="InterPro"/>
</dbReference>
<dbReference type="EMBL" id="CH902617">
    <property type="protein sequence ID" value="EDV41768.2"/>
    <property type="molecule type" value="Genomic_DNA"/>
</dbReference>
<gene>
    <name evidence="2" type="primary">Dana\GF17638</name>
    <name evidence="2" type="synonym">dana_GLEANR_18901</name>
    <name evidence="2" type="ORF">GF17638</name>
</gene>
<feature type="compositionally biased region" description="Polar residues" evidence="1">
    <location>
        <begin position="95"/>
        <end position="111"/>
    </location>
</feature>
<feature type="region of interest" description="Disordered" evidence="1">
    <location>
        <begin position="1"/>
        <end position="52"/>
    </location>
</feature>
<dbReference type="InParanoid" id="B3LXW1"/>
<organism evidence="2 3">
    <name type="scientific">Drosophila ananassae</name>
    <name type="common">Fruit fly</name>
    <dbReference type="NCBI Taxonomy" id="7217"/>
    <lineage>
        <taxon>Eukaryota</taxon>
        <taxon>Metazoa</taxon>
        <taxon>Ecdysozoa</taxon>
        <taxon>Arthropoda</taxon>
        <taxon>Hexapoda</taxon>
        <taxon>Insecta</taxon>
        <taxon>Pterygota</taxon>
        <taxon>Neoptera</taxon>
        <taxon>Endopterygota</taxon>
        <taxon>Diptera</taxon>
        <taxon>Brachycera</taxon>
        <taxon>Muscomorpha</taxon>
        <taxon>Ephydroidea</taxon>
        <taxon>Drosophilidae</taxon>
        <taxon>Drosophila</taxon>
        <taxon>Sophophora</taxon>
    </lineage>
</organism>
<feature type="region of interest" description="Disordered" evidence="1">
    <location>
        <begin position="367"/>
        <end position="404"/>
    </location>
</feature>
<dbReference type="Pfam" id="PF04004">
    <property type="entry name" value="Leo1"/>
    <property type="match status" value="1"/>
</dbReference>
<reference evidence="2 3" key="1">
    <citation type="journal article" date="2007" name="Nature">
        <title>Evolution of genes and genomes on the Drosophila phylogeny.</title>
        <authorList>
            <consortium name="Drosophila 12 Genomes Consortium"/>
            <person name="Clark A.G."/>
            <person name="Eisen M.B."/>
            <person name="Smith D.R."/>
            <person name="Bergman C.M."/>
            <person name="Oliver B."/>
            <person name="Markow T.A."/>
            <person name="Kaufman T.C."/>
            <person name="Kellis M."/>
            <person name="Gelbart W."/>
            <person name="Iyer V.N."/>
            <person name="Pollard D.A."/>
            <person name="Sackton T.B."/>
            <person name="Larracuente A.M."/>
            <person name="Singh N.D."/>
            <person name="Abad J.P."/>
            <person name="Abt D.N."/>
            <person name="Adryan B."/>
            <person name="Aguade M."/>
            <person name="Akashi H."/>
            <person name="Anderson W.W."/>
            <person name="Aquadro C.F."/>
            <person name="Ardell D.H."/>
            <person name="Arguello R."/>
            <person name="Artieri C.G."/>
            <person name="Barbash D.A."/>
            <person name="Barker D."/>
            <person name="Barsanti P."/>
            <person name="Batterham P."/>
            <person name="Batzoglou S."/>
            <person name="Begun D."/>
            <person name="Bhutkar A."/>
            <person name="Blanco E."/>
            <person name="Bosak S.A."/>
            <person name="Bradley R.K."/>
            <person name="Brand A.D."/>
            <person name="Brent M.R."/>
            <person name="Brooks A.N."/>
            <person name="Brown R.H."/>
            <person name="Butlin R.K."/>
            <person name="Caggese C."/>
            <person name="Calvi B.R."/>
            <person name="Bernardo de Carvalho A."/>
            <person name="Caspi A."/>
            <person name="Castrezana S."/>
            <person name="Celniker S.E."/>
            <person name="Chang J.L."/>
            <person name="Chapple C."/>
            <person name="Chatterji S."/>
            <person name="Chinwalla A."/>
            <person name="Civetta A."/>
            <person name="Clifton S.W."/>
            <person name="Comeron J.M."/>
            <person name="Costello J.C."/>
            <person name="Coyne J.A."/>
            <person name="Daub J."/>
            <person name="David R.G."/>
            <person name="Delcher A.L."/>
            <person name="Delehaunty K."/>
            <person name="Do C.B."/>
            <person name="Ebling H."/>
            <person name="Edwards K."/>
            <person name="Eickbush T."/>
            <person name="Evans J.D."/>
            <person name="Filipski A."/>
            <person name="Findeiss S."/>
            <person name="Freyhult E."/>
            <person name="Fulton L."/>
            <person name="Fulton R."/>
            <person name="Garcia A.C."/>
            <person name="Gardiner A."/>
            <person name="Garfield D.A."/>
            <person name="Garvin B.E."/>
            <person name="Gibson G."/>
            <person name="Gilbert D."/>
            <person name="Gnerre S."/>
            <person name="Godfrey J."/>
            <person name="Good R."/>
            <person name="Gotea V."/>
            <person name="Gravely B."/>
            <person name="Greenberg A.J."/>
            <person name="Griffiths-Jones S."/>
            <person name="Gross S."/>
            <person name="Guigo R."/>
            <person name="Gustafson E.A."/>
            <person name="Haerty W."/>
            <person name="Hahn M.W."/>
            <person name="Halligan D.L."/>
            <person name="Halpern A.L."/>
            <person name="Halter G.M."/>
            <person name="Han M.V."/>
            <person name="Heger A."/>
            <person name="Hillier L."/>
            <person name="Hinrichs A.S."/>
            <person name="Holmes I."/>
            <person name="Hoskins R.A."/>
            <person name="Hubisz M.J."/>
            <person name="Hultmark D."/>
            <person name="Huntley M.A."/>
            <person name="Jaffe D.B."/>
            <person name="Jagadeeshan S."/>
            <person name="Jeck W.R."/>
            <person name="Johnson J."/>
            <person name="Jones C.D."/>
            <person name="Jordan W.C."/>
            <person name="Karpen G.H."/>
            <person name="Kataoka E."/>
            <person name="Keightley P.D."/>
            <person name="Kheradpour P."/>
            <person name="Kirkness E.F."/>
            <person name="Koerich L.B."/>
            <person name="Kristiansen K."/>
            <person name="Kudrna D."/>
            <person name="Kulathinal R.J."/>
            <person name="Kumar S."/>
            <person name="Kwok R."/>
            <person name="Lander E."/>
            <person name="Langley C.H."/>
            <person name="Lapoint R."/>
            <person name="Lazzaro B.P."/>
            <person name="Lee S.J."/>
            <person name="Levesque L."/>
            <person name="Li R."/>
            <person name="Lin C.F."/>
            <person name="Lin M.F."/>
            <person name="Lindblad-Toh K."/>
            <person name="Llopart A."/>
            <person name="Long M."/>
            <person name="Low L."/>
            <person name="Lozovsky E."/>
            <person name="Lu J."/>
            <person name="Luo M."/>
            <person name="Machado C.A."/>
            <person name="Makalowski W."/>
            <person name="Marzo M."/>
            <person name="Matsuda M."/>
            <person name="Matzkin L."/>
            <person name="McAllister B."/>
            <person name="McBride C.S."/>
            <person name="McKernan B."/>
            <person name="McKernan K."/>
            <person name="Mendez-Lago M."/>
            <person name="Minx P."/>
            <person name="Mollenhauer M.U."/>
            <person name="Montooth K."/>
            <person name="Mount S.M."/>
            <person name="Mu X."/>
            <person name="Myers E."/>
            <person name="Negre B."/>
            <person name="Newfeld S."/>
            <person name="Nielsen R."/>
            <person name="Noor M.A."/>
            <person name="O'Grady P."/>
            <person name="Pachter L."/>
            <person name="Papaceit M."/>
            <person name="Parisi M.J."/>
            <person name="Parisi M."/>
            <person name="Parts L."/>
            <person name="Pedersen J.S."/>
            <person name="Pesole G."/>
            <person name="Phillippy A.M."/>
            <person name="Ponting C.P."/>
            <person name="Pop M."/>
            <person name="Porcelli D."/>
            <person name="Powell J.R."/>
            <person name="Prohaska S."/>
            <person name="Pruitt K."/>
            <person name="Puig M."/>
            <person name="Quesneville H."/>
            <person name="Ram K.R."/>
            <person name="Rand D."/>
            <person name="Rasmussen M.D."/>
            <person name="Reed L.K."/>
            <person name="Reenan R."/>
            <person name="Reily A."/>
            <person name="Remington K.A."/>
            <person name="Rieger T.T."/>
            <person name="Ritchie M.G."/>
            <person name="Robin C."/>
            <person name="Rogers Y.H."/>
            <person name="Rohde C."/>
            <person name="Rozas J."/>
            <person name="Rubenfield M.J."/>
            <person name="Ruiz A."/>
            <person name="Russo S."/>
            <person name="Salzberg S.L."/>
            <person name="Sanchez-Gracia A."/>
            <person name="Saranga D.J."/>
            <person name="Sato H."/>
            <person name="Schaeffer S.W."/>
            <person name="Schatz M.C."/>
            <person name="Schlenke T."/>
            <person name="Schwartz R."/>
            <person name="Segarra C."/>
            <person name="Singh R.S."/>
            <person name="Sirot L."/>
            <person name="Sirota M."/>
            <person name="Sisneros N.B."/>
            <person name="Smith C.D."/>
            <person name="Smith T.F."/>
            <person name="Spieth J."/>
            <person name="Stage D.E."/>
            <person name="Stark A."/>
            <person name="Stephan W."/>
            <person name="Strausberg R.L."/>
            <person name="Strempel S."/>
            <person name="Sturgill D."/>
            <person name="Sutton G."/>
            <person name="Sutton G.G."/>
            <person name="Tao W."/>
            <person name="Teichmann S."/>
            <person name="Tobari Y.N."/>
            <person name="Tomimura Y."/>
            <person name="Tsolas J.M."/>
            <person name="Valente V.L."/>
            <person name="Venter E."/>
            <person name="Venter J.C."/>
            <person name="Vicario S."/>
            <person name="Vieira F.G."/>
            <person name="Vilella A.J."/>
            <person name="Villasante A."/>
            <person name="Walenz B."/>
            <person name="Wang J."/>
            <person name="Wasserman M."/>
            <person name="Watts T."/>
            <person name="Wilson D."/>
            <person name="Wilson R.K."/>
            <person name="Wing R.A."/>
            <person name="Wolfner M.F."/>
            <person name="Wong A."/>
            <person name="Wong G.K."/>
            <person name="Wu C.I."/>
            <person name="Wu G."/>
            <person name="Yamamoto D."/>
            <person name="Yang H.P."/>
            <person name="Yang S.P."/>
            <person name="Yorke J.A."/>
            <person name="Yoshida K."/>
            <person name="Zdobnov E."/>
            <person name="Zhang P."/>
            <person name="Zhang Y."/>
            <person name="Zimin A.V."/>
            <person name="Baldwin J."/>
            <person name="Abdouelleil A."/>
            <person name="Abdulkadir J."/>
            <person name="Abebe A."/>
            <person name="Abera B."/>
            <person name="Abreu J."/>
            <person name="Acer S.C."/>
            <person name="Aftuck L."/>
            <person name="Alexander A."/>
            <person name="An P."/>
            <person name="Anderson E."/>
            <person name="Anderson S."/>
            <person name="Arachi H."/>
            <person name="Azer M."/>
            <person name="Bachantsang P."/>
            <person name="Barry A."/>
            <person name="Bayul T."/>
            <person name="Berlin A."/>
            <person name="Bessette D."/>
            <person name="Bloom T."/>
            <person name="Blye J."/>
            <person name="Boguslavskiy L."/>
            <person name="Bonnet C."/>
            <person name="Boukhgalter B."/>
            <person name="Bourzgui I."/>
            <person name="Brown A."/>
            <person name="Cahill P."/>
            <person name="Channer S."/>
            <person name="Cheshatsang Y."/>
            <person name="Chuda L."/>
            <person name="Citroen M."/>
            <person name="Collymore A."/>
            <person name="Cooke P."/>
            <person name="Costello M."/>
            <person name="D'Aco K."/>
            <person name="Daza R."/>
            <person name="De Haan G."/>
            <person name="DeGray S."/>
            <person name="DeMaso C."/>
            <person name="Dhargay N."/>
            <person name="Dooley K."/>
            <person name="Dooley E."/>
            <person name="Doricent M."/>
            <person name="Dorje P."/>
            <person name="Dorjee K."/>
            <person name="Dupes A."/>
            <person name="Elong R."/>
            <person name="Falk J."/>
            <person name="Farina A."/>
            <person name="Faro S."/>
            <person name="Ferguson D."/>
            <person name="Fisher S."/>
            <person name="Foley C.D."/>
            <person name="Franke A."/>
            <person name="Friedrich D."/>
            <person name="Gadbois L."/>
            <person name="Gearin G."/>
            <person name="Gearin C.R."/>
            <person name="Giannoukos G."/>
            <person name="Goode T."/>
            <person name="Graham J."/>
            <person name="Grandbois E."/>
            <person name="Grewal S."/>
            <person name="Gyaltsen K."/>
            <person name="Hafez N."/>
            <person name="Hagos B."/>
            <person name="Hall J."/>
            <person name="Henson C."/>
            <person name="Hollinger A."/>
            <person name="Honan T."/>
            <person name="Huard M.D."/>
            <person name="Hughes L."/>
            <person name="Hurhula B."/>
            <person name="Husby M.E."/>
            <person name="Kamat A."/>
            <person name="Kanga B."/>
            <person name="Kashin S."/>
            <person name="Khazanovich D."/>
            <person name="Kisner P."/>
            <person name="Lance K."/>
            <person name="Lara M."/>
            <person name="Lee W."/>
            <person name="Lennon N."/>
            <person name="Letendre F."/>
            <person name="LeVine R."/>
            <person name="Lipovsky A."/>
            <person name="Liu X."/>
            <person name="Liu J."/>
            <person name="Liu S."/>
            <person name="Lokyitsang T."/>
            <person name="Lokyitsang Y."/>
            <person name="Lubonja R."/>
            <person name="Lui A."/>
            <person name="MacDonald P."/>
            <person name="Magnisalis V."/>
            <person name="Maru K."/>
            <person name="Matthews C."/>
            <person name="McCusker W."/>
            <person name="McDonough S."/>
            <person name="Mehta T."/>
            <person name="Meldrim J."/>
            <person name="Meneus L."/>
            <person name="Mihai O."/>
            <person name="Mihalev A."/>
            <person name="Mihova T."/>
            <person name="Mittelman R."/>
            <person name="Mlenga V."/>
            <person name="Montmayeur A."/>
            <person name="Mulrain L."/>
            <person name="Navidi A."/>
            <person name="Naylor J."/>
            <person name="Negash T."/>
            <person name="Nguyen T."/>
            <person name="Nguyen N."/>
            <person name="Nicol R."/>
            <person name="Norbu C."/>
            <person name="Norbu N."/>
            <person name="Novod N."/>
            <person name="O'Neill B."/>
            <person name="Osman S."/>
            <person name="Markiewicz E."/>
            <person name="Oyono O.L."/>
            <person name="Patti C."/>
            <person name="Phunkhang P."/>
            <person name="Pierre F."/>
            <person name="Priest M."/>
            <person name="Raghuraman S."/>
            <person name="Rege F."/>
            <person name="Reyes R."/>
            <person name="Rise C."/>
            <person name="Rogov P."/>
            <person name="Ross K."/>
            <person name="Ryan E."/>
            <person name="Settipalli S."/>
            <person name="Shea T."/>
            <person name="Sherpa N."/>
            <person name="Shi L."/>
            <person name="Shih D."/>
            <person name="Sparrow T."/>
            <person name="Spaulding J."/>
            <person name="Stalker J."/>
            <person name="Stange-Thomann N."/>
            <person name="Stavropoulos S."/>
            <person name="Stone C."/>
            <person name="Strader C."/>
            <person name="Tesfaye S."/>
            <person name="Thomson T."/>
            <person name="Thoulutsang Y."/>
            <person name="Thoulutsang D."/>
            <person name="Topham K."/>
            <person name="Topping I."/>
            <person name="Tsamla T."/>
            <person name="Vassiliev H."/>
            <person name="Vo A."/>
            <person name="Wangchuk T."/>
            <person name="Wangdi T."/>
            <person name="Weiand M."/>
            <person name="Wilkinson J."/>
            <person name="Wilson A."/>
            <person name="Yadav S."/>
            <person name="Young G."/>
            <person name="Yu Q."/>
            <person name="Zembek L."/>
            <person name="Zhong D."/>
            <person name="Zimmer A."/>
            <person name="Zwirko Z."/>
            <person name="Jaffe D.B."/>
            <person name="Alvarez P."/>
            <person name="Brockman W."/>
            <person name="Butler J."/>
            <person name="Chin C."/>
            <person name="Gnerre S."/>
            <person name="Grabherr M."/>
            <person name="Kleber M."/>
            <person name="Mauceli E."/>
            <person name="MacCallum I."/>
        </authorList>
    </citation>
    <scope>NUCLEOTIDE SEQUENCE [LARGE SCALE GENOMIC DNA]</scope>
    <source>
        <strain evidence="3">Tucson 14024-0371.13</strain>
    </source>
</reference>
<dbReference type="AlphaFoldDB" id="B3LXW1"/>
<evidence type="ECO:0000256" key="1">
    <source>
        <dbReference type="SAM" id="MobiDB-lite"/>
    </source>
</evidence>
<dbReference type="HOGENOM" id="CLU_567748_0_0_1"/>
<name>B3LXW1_DROAN</name>
<dbReference type="STRING" id="7217.B3LXW1"/>
<dbReference type="KEGG" id="dan:6500421"/>
<feature type="region of interest" description="Disordered" evidence="1">
    <location>
        <begin position="74"/>
        <end position="112"/>
    </location>
</feature>
<feature type="compositionally biased region" description="Basic and acidic residues" evidence="1">
    <location>
        <begin position="459"/>
        <end position="476"/>
    </location>
</feature>
<dbReference type="GO" id="GO:1990269">
    <property type="term" value="F:RNA polymerase II C-terminal domain phosphoserine binding"/>
    <property type="evidence" value="ECO:0007669"/>
    <property type="project" value="TreeGrafter"/>
</dbReference>
<feature type="compositionally biased region" description="Polar residues" evidence="1">
    <location>
        <begin position="74"/>
        <end position="87"/>
    </location>
</feature>
<evidence type="ECO:0000313" key="2">
    <source>
        <dbReference type="EMBL" id="EDV41768.2"/>
    </source>
</evidence>
<dbReference type="OrthoDB" id="20844at2759"/>
<dbReference type="GO" id="GO:0032968">
    <property type="term" value="P:positive regulation of transcription elongation by RNA polymerase II"/>
    <property type="evidence" value="ECO:0007669"/>
    <property type="project" value="TreeGrafter"/>
</dbReference>
<dbReference type="GeneID" id="6500421"/>
<accession>B3LXW1</accession>
<protein>
    <recommendedName>
        <fullName evidence="4">RNA polymerase-associated protein LEO1</fullName>
    </recommendedName>
</protein>
<sequence length="503" mass="56509">MVDPSVHRNHLNLFGSDSEESSIGSDPGVDAAGRCIDGKPHRSRSRTRRPSINSAFNVASLKNDKTLVKNNLETALSDSSSSPSYVTEKQENKQLSKCPNTFPSSSFQGNPSPGKIIPDLKGIQSPIRSRLSESSNSDREIDALSKIDATPSISFQPLATIVGEVDPIDEKFRGLLGDKLTVKFKVTLPSPANDLLKGPQRFLRMPQFIPVESGPYDAQKYEDQMTPGDLKDEQARGDFVNRMKTTVRWRIGKDQVKESNARLIRWSDGSETFHVGEEAFDVMHHPVTDDQNQMYVRLESCYQTQGAITDKMTLRPKLDSTFGQTHVQGMRNRAMNRPQTGSVKILMDMGANPVKDRERRIKEEMAQLRREEREKRRDLQMSQRKPRIKPMHHCTADDSDEPNSDEADAISILAIKKAASQGIRTNRNVDIKPQEFKKVAGESKRANSYTEDELDFDDDALKDPKPSTSKPRKDTESDSDDGPQLKSFKRKTKHVVYSDSSSD</sequence>
<dbReference type="eggNOG" id="KOG2428">
    <property type="taxonomic scope" value="Eukaryota"/>
</dbReference>
<evidence type="ECO:0008006" key="4">
    <source>
        <dbReference type="Google" id="ProtNLM"/>
    </source>
</evidence>
<proteinExistence type="predicted"/>
<dbReference type="PANTHER" id="PTHR23146">
    <property type="entry name" value="LEO1 PROTEIN"/>
    <property type="match status" value="1"/>
</dbReference>
<feature type="region of interest" description="Disordered" evidence="1">
    <location>
        <begin position="438"/>
        <end position="503"/>
    </location>
</feature>